<feature type="domain" description="LITAF" evidence="9">
    <location>
        <begin position="63"/>
        <end position="147"/>
    </location>
</feature>
<evidence type="ECO:0000256" key="2">
    <source>
        <dbReference type="ARBA" id="ARBA00004481"/>
    </source>
</evidence>
<evidence type="ECO:0000256" key="7">
    <source>
        <dbReference type="ARBA" id="ARBA00023136"/>
    </source>
</evidence>
<gene>
    <name evidence="10" type="ORF">pdam_00016320</name>
</gene>
<evidence type="ECO:0000256" key="4">
    <source>
        <dbReference type="ARBA" id="ARBA00005975"/>
    </source>
</evidence>
<protein>
    <recommendedName>
        <fullName evidence="9">LITAF domain-containing protein</fullName>
    </recommendedName>
</protein>
<reference evidence="10 11" key="1">
    <citation type="journal article" date="2018" name="Sci. Rep.">
        <title>Comparative analysis of the Pocillopora damicornis genome highlights role of immune system in coral evolution.</title>
        <authorList>
            <person name="Cunning R."/>
            <person name="Bay R.A."/>
            <person name="Gillette P."/>
            <person name="Baker A.C."/>
            <person name="Traylor-Knowles N."/>
        </authorList>
    </citation>
    <scope>NUCLEOTIDE SEQUENCE [LARGE SCALE GENOMIC DNA]</scope>
    <source>
        <strain evidence="10">RSMAS</strain>
        <tissue evidence="10">Whole animal</tissue>
    </source>
</reference>
<keyword evidence="11" id="KW-1185">Reference proteome</keyword>
<dbReference type="GO" id="GO:0031902">
    <property type="term" value="C:late endosome membrane"/>
    <property type="evidence" value="ECO:0007669"/>
    <property type="project" value="UniProtKB-SubCell"/>
</dbReference>
<dbReference type="AlphaFoldDB" id="A0A3M6UZ42"/>
<keyword evidence="5" id="KW-0479">Metal-binding</keyword>
<dbReference type="GO" id="GO:0005765">
    <property type="term" value="C:lysosomal membrane"/>
    <property type="evidence" value="ECO:0007669"/>
    <property type="project" value="UniProtKB-SubCell"/>
</dbReference>
<name>A0A3M6UZ42_POCDA</name>
<dbReference type="InterPro" id="IPR037519">
    <property type="entry name" value="LITAF_fam"/>
</dbReference>
<dbReference type="OMA" id="YTYKRVC"/>
<dbReference type="Pfam" id="PF10601">
    <property type="entry name" value="zf-LITAF-like"/>
    <property type="match status" value="1"/>
</dbReference>
<sequence length="148" mass="15288">MADNKPSPYPQQQPPPGAEYPPPAYGGPTQPAYPPPAPPGYPGYAAQPGYPGTATTTTIIHQQPTAVAISAIGFGESPVAMSCPACKQSIVTATTYVTGTLTWLACLGLCVVGCDLGCCLIPFCCDPMKDVVHICPSCGAQVGVFRRM</sequence>
<dbReference type="Proteomes" id="UP000275408">
    <property type="component" value="Unassembled WGS sequence"/>
</dbReference>
<comment type="similarity">
    <text evidence="4">Belongs to the CDIP1/LITAF family.</text>
</comment>
<evidence type="ECO:0000256" key="6">
    <source>
        <dbReference type="ARBA" id="ARBA00022833"/>
    </source>
</evidence>
<dbReference type="SMART" id="SM00714">
    <property type="entry name" value="LITAF"/>
    <property type="match status" value="1"/>
</dbReference>
<dbReference type="PROSITE" id="PS51837">
    <property type="entry name" value="LITAF"/>
    <property type="match status" value="1"/>
</dbReference>
<comment type="subcellular location">
    <subcellularLocation>
        <location evidence="2">Endosome membrane</location>
        <topology evidence="2">Peripheral membrane protein</topology>
    </subcellularLocation>
    <subcellularLocation>
        <location evidence="1">Late endosome membrane</location>
    </subcellularLocation>
    <subcellularLocation>
        <location evidence="3">Lysosome membrane</location>
        <topology evidence="3">Peripheral membrane protein</topology>
        <orientation evidence="3">Cytoplasmic side</orientation>
    </subcellularLocation>
</comment>
<dbReference type="GO" id="GO:0008270">
    <property type="term" value="F:zinc ion binding"/>
    <property type="evidence" value="ECO:0007669"/>
    <property type="project" value="TreeGrafter"/>
</dbReference>
<evidence type="ECO:0000259" key="9">
    <source>
        <dbReference type="PROSITE" id="PS51837"/>
    </source>
</evidence>
<dbReference type="PANTHER" id="PTHR23292:SF6">
    <property type="entry name" value="FI16602P1-RELATED"/>
    <property type="match status" value="1"/>
</dbReference>
<keyword evidence="7" id="KW-0472">Membrane</keyword>
<keyword evidence="6" id="KW-0862">Zinc</keyword>
<proteinExistence type="inferred from homology"/>
<evidence type="ECO:0000313" key="11">
    <source>
        <dbReference type="Proteomes" id="UP000275408"/>
    </source>
</evidence>
<evidence type="ECO:0000256" key="1">
    <source>
        <dbReference type="ARBA" id="ARBA00004414"/>
    </source>
</evidence>
<dbReference type="InterPro" id="IPR006629">
    <property type="entry name" value="LITAF"/>
</dbReference>
<evidence type="ECO:0000256" key="8">
    <source>
        <dbReference type="SAM" id="MobiDB-lite"/>
    </source>
</evidence>
<evidence type="ECO:0000256" key="3">
    <source>
        <dbReference type="ARBA" id="ARBA00004630"/>
    </source>
</evidence>
<dbReference type="PANTHER" id="PTHR23292">
    <property type="entry name" value="LIPOPOLYSACCHARIDE-INDUCED TUMOR NECROSIS FACTOR-ALPHA FACTOR"/>
    <property type="match status" value="1"/>
</dbReference>
<evidence type="ECO:0000313" key="10">
    <source>
        <dbReference type="EMBL" id="RMX58887.1"/>
    </source>
</evidence>
<evidence type="ECO:0000256" key="5">
    <source>
        <dbReference type="ARBA" id="ARBA00022723"/>
    </source>
</evidence>
<feature type="region of interest" description="Disordered" evidence="8">
    <location>
        <begin position="1"/>
        <end position="49"/>
    </location>
</feature>
<dbReference type="STRING" id="46731.A0A3M6UZ42"/>
<dbReference type="OrthoDB" id="4713066at2759"/>
<dbReference type="EMBL" id="RCHS01000424">
    <property type="protein sequence ID" value="RMX58887.1"/>
    <property type="molecule type" value="Genomic_DNA"/>
</dbReference>
<comment type="caution">
    <text evidence="10">The sequence shown here is derived from an EMBL/GenBank/DDBJ whole genome shotgun (WGS) entry which is preliminary data.</text>
</comment>
<organism evidence="10 11">
    <name type="scientific">Pocillopora damicornis</name>
    <name type="common">Cauliflower coral</name>
    <name type="synonym">Millepora damicornis</name>
    <dbReference type="NCBI Taxonomy" id="46731"/>
    <lineage>
        <taxon>Eukaryota</taxon>
        <taxon>Metazoa</taxon>
        <taxon>Cnidaria</taxon>
        <taxon>Anthozoa</taxon>
        <taxon>Hexacorallia</taxon>
        <taxon>Scleractinia</taxon>
        <taxon>Astrocoeniina</taxon>
        <taxon>Pocilloporidae</taxon>
        <taxon>Pocillopora</taxon>
    </lineage>
</organism>
<accession>A0A3M6UZ42</accession>
<feature type="compositionally biased region" description="Pro residues" evidence="8">
    <location>
        <begin position="7"/>
        <end position="41"/>
    </location>
</feature>